<dbReference type="Proteomes" id="UP000054686">
    <property type="component" value="Unassembled WGS sequence"/>
</dbReference>
<evidence type="ECO:0008006" key="4">
    <source>
        <dbReference type="Google" id="ProtNLM"/>
    </source>
</evidence>
<gene>
    <name evidence="2" type="ORF">APY09_09375</name>
</gene>
<proteinExistence type="predicted"/>
<accession>A0A0V8RQ95</accession>
<protein>
    <recommendedName>
        <fullName evidence="4">Phage portal protein</fullName>
    </recommendedName>
</protein>
<dbReference type="InterPro" id="IPR021145">
    <property type="entry name" value="Portal_protein_SPP1_Gp6-like"/>
</dbReference>
<dbReference type="RefSeq" id="WP_060567556.1">
    <property type="nucleotide sequence ID" value="NZ_CP040006.1"/>
</dbReference>
<evidence type="ECO:0000256" key="1">
    <source>
        <dbReference type="SAM" id="MobiDB-lite"/>
    </source>
</evidence>
<sequence>MTKTPEEWLSYLTAKMDKECTRTDLLRSYTNGTSPLPEMGPNLAKAWIKFQRRARTSPGKLVVAALVDRLIPNGVTVGASDKTPAALAAARIWRDNRLKVAFSDAIWDAATLGRGYLLVTQDEDGHACVTYERPEHMYVEPDPVRPWRALAAVKVWRDSAAGIDHLVMWTPGKRTSFSRSAYSDSKALISTVSSGWRQDEGGEQAFEGAPPVVVLENRFGEGEFENVLDLIDRINWQTLQRLVIISMQAFRQRALKSAEGSAGLPAEDEAGNEIDYQKVFEPSPAALWELPPGVEIWESSQTQITEILNATKDDWRELAVETSTPLSIMLPDSANQSASGAEQPQKALLSKAEDRIERFKPALAYLMVRALAVEGIDLDETETVEVLFVPPHAVSLTEKYAAAVQARNAGEALETIQRNILGYSPEQIAQDKQRRAEEQLALAFALQDNPKPTDEAQPPVTGGDPSELKTKFDALGTAIRAGVAPQSAAQVVGLDGIKFTGAVPVALRLPETQSADLEEKRA</sequence>
<evidence type="ECO:0000313" key="2">
    <source>
        <dbReference type="EMBL" id="KSW10206.1"/>
    </source>
</evidence>
<comment type="caution">
    <text evidence="2">The sequence shown here is derived from an EMBL/GenBank/DDBJ whole genome shotgun (WGS) entry which is preliminary data.</text>
</comment>
<reference evidence="2 3" key="1">
    <citation type="submission" date="2015-10" db="EMBL/GenBank/DDBJ databases">
        <title>Draft Genome of Actinomyces odontolyticus subsp. actinosynbacter strain XH001.</title>
        <authorList>
            <person name="Mclean J.S."/>
            <person name="He X."/>
        </authorList>
    </citation>
    <scope>NUCLEOTIDE SEQUENCE [LARGE SCALE GENOMIC DNA]</scope>
    <source>
        <strain evidence="2 3">XH001</strain>
    </source>
</reference>
<dbReference type="Pfam" id="PF05133">
    <property type="entry name" value="SPP1_portal"/>
    <property type="match status" value="1"/>
</dbReference>
<organism evidence="2 3">
    <name type="scientific">Schaalia odontolytica</name>
    <dbReference type="NCBI Taxonomy" id="1660"/>
    <lineage>
        <taxon>Bacteria</taxon>
        <taxon>Bacillati</taxon>
        <taxon>Actinomycetota</taxon>
        <taxon>Actinomycetes</taxon>
        <taxon>Actinomycetales</taxon>
        <taxon>Actinomycetaceae</taxon>
        <taxon>Schaalia</taxon>
    </lineage>
</organism>
<feature type="region of interest" description="Disordered" evidence="1">
    <location>
        <begin position="447"/>
        <end position="467"/>
    </location>
</feature>
<evidence type="ECO:0000313" key="3">
    <source>
        <dbReference type="Proteomes" id="UP000054686"/>
    </source>
</evidence>
<dbReference type="EMBL" id="LLVT01000004">
    <property type="protein sequence ID" value="KSW10206.1"/>
    <property type="molecule type" value="Genomic_DNA"/>
</dbReference>
<name>A0A0V8RQ95_9ACTO</name>
<dbReference type="AlphaFoldDB" id="A0A0V8RQ95"/>